<reference evidence="2 4" key="2">
    <citation type="submission" date="2022-12" db="EMBL/GenBank/DDBJ databases">
        <authorList>
            <person name="Ruckert C."/>
            <person name="Busche T."/>
            <person name="Kalinowski J."/>
            <person name="Wittmann C."/>
        </authorList>
    </citation>
    <scope>NUCLEOTIDE SEQUENCE [LARGE SCALE GENOMIC DNA]</scope>
    <source>
        <strain evidence="2 4">DSM 40555</strain>
    </source>
</reference>
<keyword evidence="4" id="KW-1185">Reference proteome</keyword>
<dbReference type="Proteomes" id="UP001210609">
    <property type="component" value="Chromosome"/>
</dbReference>
<dbReference type="AlphaFoldDB" id="A0A640TAQ7"/>
<name>A0A640TAQ7_STRNI</name>
<dbReference type="EMBL" id="BLIP01000001">
    <property type="protein sequence ID" value="GFE20092.1"/>
    <property type="molecule type" value="Genomic_DNA"/>
</dbReference>
<organism evidence="1 3">
    <name type="scientific">Streptomyces nigrescens</name>
    <dbReference type="NCBI Taxonomy" id="1920"/>
    <lineage>
        <taxon>Bacteria</taxon>
        <taxon>Bacillati</taxon>
        <taxon>Actinomycetota</taxon>
        <taxon>Actinomycetes</taxon>
        <taxon>Kitasatosporales</taxon>
        <taxon>Streptomycetaceae</taxon>
        <taxon>Streptomyces</taxon>
    </lineage>
</organism>
<evidence type="ECO:0000313" key="2">
    <source>
        <dbReference type="EMBL" id="WAT94943.1"/>
    </source>
</evidence>
<reference evidence="1 3" key="1">
    <citation type="submission" date="2019-12" db="EMBL/GenBank/DDBJ databases">
        <title>Whole genome shotgun sequence of Streptomyces libani subsp. libani NBRC 13452.</title>
        <authorList>
            <person name="Ichikawa N."/>
            <person name="Kimura A."/>
            <person name="Kitahashi Y."/>
            <person name="Komaki H."/>
            <person name="Tamura T."/>
        </authorList>
    </citation>
    <scope>NUCLEOTIDE SEQUENCE [LARGE SCALE GENOMIC DNA]</scope>
    <source>
        <strain evidence="1 3">NBRC 13452</strain>
    </source>
</reference>
<sequence length="79" mass="8451">MFVLSYAKPGSHRIYPNDGTPHGTAERAALEIVRVLGDAGHGGRAALEFARLAHSRLGDDVAHAPSGFTFRVAPAEERQ</sequence>
<evidence type="ECO:0000313" key="3">
    <source>
        <dbReference type="Proteomes" id="UP000429552"/>
    </source>
</evidence>
<gene>
    <name evidence="1" type="ORF">Sliba_05450</name>
    <name evidence="2" type="ORF">STRLI_000615</name>
</gene>
<evidence type="ECO:0000313" key="4">
    <source>
        <dbReference type="Proteomes" id="UP001210609"/>
    </source>
</evidence>
<proteinExistence type="predicted"/>
<accession>A0A640TAQ7</accession>
<evidence type="ECO:0000313" key="1">
    <source>
        <dbReference type="EMBL" id="GFE20092.1"/>
    </source>
</evidence>
<protein>
    <submittedName>
        <fullName evidence="1">Uncharacterized protein</fullName>
    </submittedName>
</protein>
<dbReference type="RefSeq" id="WP_159484139.1">
    <property type="nucleotide sequence ID" value="NZ_BLIP01000001.1"/>
</dbReference>
<dbReference type="Proteomes" id="UP000429552">
    <property type="component" value="Unassembled WGS sequence"/>
</dbReference>
<dbReference type="EMBL" id="CP114202">
    <property type="protein sequence ID" value="WAT94943.1"/>
    <property type="molecule type" value="Genomic_DNA"/>
</dbReference>